<gene>
    <name evidence="1" type="ORF">Cgig2_017225</name>
</gene>
<name>A0A9Q1QIA5_9CARY</name>
<dbReference type="EMBL" id="JAKOGI010000124">
    <property type="protein sequence ID" value="KAJ8443232.1"/>
    <property type="molecule type" value="Genomic_DNA"/>
</dbReference>
<organism evidence="1 2">
    <name type="scientific">Carnegiea gigantea</name>
    <dbReference type="NCBI Taxonomy" id="171969"/>
    <lineage>
        <taxon>Eukaryota</taxon>
        <taxon>Viridiplantae</taxon>
        <taxon>Streptophyta</taxon>
        <taxon>Embryophyta</taxon>
        <taxon>Tracheophyta</taxon>
        <taxon>Spermatophyta</taxon>
        <taxon>Magnoliopsida</taxon>
        <taxon>eudicotyledons</taxon>
        <taxon>Gunneridae</taxon>
        <taxon>Pentapetalae</taxon>
        <taxon>Caryophyllales</taxon>
        <taxon>Cactineae</taxon>
        <taxon>Cactaceae</taxon>
        <taxon>Cactoideae</taxon>
        <taxon>Echinocereeae</taxon>
        <taxon>Carnegiea</taxon>
    </lineage>
</organism>
<keyword evidence="2" id="KW-1185">Reference proteome</keyword>
<dbReference type="Proteomes" id="UP001153076">
    <property type="component" value="Unassembled WGS sequence"/>
</dbReference>
<evidence type="ECO:0000313" key="1">
    <source>
        <dbReference type="EMBL" id="KAJ8443232.1"/>
    </source>
</evidence>
<sequence length="165" mass="17538">MMTSNAANLTKTLELSYDSQSDEYLRAEKNCEGSITNDELLIQLKDGEVVGTMAGRMDIDDSKSTLPQGEEAQNGKALVVVLVGAPGSGKSTFCENVMQASSRPWVRICQVADLASFTTTFSSKPNGLCAPGGVGLYVLNSGEPFPPLVGVLLSHFHPVLVRTSL</sequence>
<dbReference type="InterPro" id="IPR027417">
    <property type="entry name" value="P-loop_NTPase"/>
</dbReference>
<reference evidence="1" key="1">
    <citation type="submission" date="2022-04" db="EMBL/GenBank/DDBJ databases">
        <title>Carnegiea gigantea Genome sequencing and assembly v2.</title>
        <authorList>
            <person name="Copetti D."/>
            <person name="Sanderson M.J."/>
            <person name="Burquez A."/>
            <person name="Wojciechowski M.F."/>
        </authorList>
    </citation>
    <scope>NUCLEOTIDE SEQUENCE</scope>
    <source>
        <strain evidence="1">SGP5-SGP5p</strain>
        <tissue evidence="1">Aerial part</tissue>
    </source>
</reference>
<dbReference type="OrthoDB" id="3512845at2759"/>
<evidence type="ECO:0000313" key="2">
    <source>
        <dbReference type="Proteomes" id="UP001153076"/>
    </source>
</evidence>
<comment type="caution">
    <text evidence="1">The sequence shown here is derived from an EMBL/GenBank/DDBJ whole genome shotgun (WGS) entry which is preliminary data.</text>
</comment>
<proteinExistence type="predicted"/>
<protein>
    <submittedName>
        <fullName evidence="1">Uncharacterized protein</fullName>
    </submittedName>
</protein>
<dbReference type="Gene3D" id="3.40.50.300">
    <property type="entry name" value="P-loop containing nucleotide triphosphate hydrolases"/>
    <property type="match status" value="1"/>
</dbReference>
<accession>A0A9Q1QIA5</accession>
<dbReference type="SUPFAM" id="SSF52540">
    <property type="entry name" value="P-loop containing nucleoside triphosphate hydrolases"/>
    <property type="match status" value="1"/>
</dbReference>
<dbReference type="AlphaFoldDB" id="A0A9Q1QIA5"/>